<dbReference type="GeneID" id="37260022"/>
<name>A0A2L2TVE6_9HYPO</name>
<accession>A0A2L2TVE6</accession>
<dbReference type="RefSeq" id="XP_025592021.1">
    <property type="nucleotide sequence ID" value="XM_025737129.1"/>
</dbReference>
<organism evidence="2 3">
    <name type="scientific">Fusarium venenatum</name>
    <dbReference type="NCBI Taxonomy" id="56646"/>
    <lineage>
        <taxon>Eukaryota</taxon>
        <taxon>Fungi</taxon>
        <taxon>Dikarya</taxon>
        <taxon>Ascomycota</taxon>
        <taxon>Pezizomycotina</taxon>
        <taxon>Sordariomycetes</taxon>
        <taxon>Hypocreomycetidae</taxon>
        <taxon>Hypocreales</taxon>
        <taxon>Nectriaceae</taxon>
        <taxon>Fusarium</taxon>
    </lineage>
</organism>
<dbReference type="KEGG" id="fvn:FVRRES_08383"/>
<proteinExistence type="predicted"/>
<protein>
    <submittedName>
        <fullName evidence="2">Uncharacterized protein</fullName>
    </submittedName>
</protein>
<dbReference type="EMBL" id="LN649231">
    <property type="protein sequence ID" value="CEI68306.1"/>
    <property type="molecule type" value="Genomic_DNA"/>
</dbReference>
<feature type="compositionally biased region" description="Acidic residues" evidence="1">
    <location>
        <begin position="149"/>
        <end position="160"/>
    </location>
</feature>
<evidence type="ECO:0000256" key="1">
    <source>
        <dbReference type="SAM" id="MobiDB-lite"/>
    </source>
</evidence>
<sequence>MVQNLYSVLSTKAGRRVTEAFNILKSKPFHQALIQFHNAFVQTHKKKLYIMRNMHSSRDAKEFATYIVNKITDKQAKTQGQPDTDPIKQQGVIISHLQSITPALKTDLYILLNKNKKQNDGGAELKSKGKVKRGKAKGKGKGKAKNTREDDEEGMDEENHEDGHDHQLTAAGGAMSSRQQSEAHSHGSGGSRHSSHIAQNREISASSALDASQHSQHSNTTIQRRRSKQQTRFADDIEDSDLE</sequence>
<reference evidence="3" key="1">
    <citation type="submission" date="2014-10" db="EMBL/GenBank/DDBJ databases">
        <authorList>
            <person name="King R."/>
        </authorList>
    </citation>
    <scope>NUCLEOTIDE SEQUENCE [LARGE SCALE GENOMIC DNA]</scope>
    <source>
        <strain evidence="3">A3/5</strain>
    </source>
</reference>
<dbReference type="Proteomes" id="UP000245910">
    <property type="component" value="Chromosome III"/>
</dbReference>
<evidence type="ECO:0000313" key="2">
    <source>
        <dbReference type="EMBL" id="CEI68306.1"/>
    </source>
</evidence>
<feature type="region of interest" description="Disordered" evidence="1">
    <location>
        <begin position="118"/>
        <end position="243"/>
    </location>
</feature>
<evidence type="ECO:0000313" key="3">
    <source>
        <dbReference type="Proteomes" id="UP000245910"/>
    </source>
</evidence>
<keyword evidence="3" id="KW-1185">Reference proteome</keyword>
<dbReference type="AlphaFoldDB" id="A0A2L2TVE6"/>
<feature type="compositionally biased region" description="Basic and acidic residues" evidence="1">
    <location>
        <begin position="118"/>
        <end position="127"/>
    </location>
</feature>
<feature type="compositionally biased region" description="Basic residues" evidence="1">
    <location>
        <begin position="128"/>
        <end position="145"/>
    </location>
</feature>
<feature type="compositionally biased region" description="Polar residues" evidence="1">
    <location>
        <begin position="197"/>
        <end position="222"/>
    </location>
</feature>